<dbReference type="CDD" id="cd01127">
    <property type="entry name" value="TrwB_TraG_TraD_VirD4"/>
    <property type="match status" value="2"/>
</dbReference>
<feature type="compositionally biased region" description="Low complexity" evidence="6">
    <location>
        <begin position="607"/>
        <end position="622"/>
    </location>
</feature>
<evidence type="ECO:0000256" key="2">
    <source>
        <dbReference type="ARBA" id="ARBA00022475"/>
    </source>
</evidence>
<feature type="domain" description="TraD/TraG TraM recognition site" evidence="8">
    <location>
        <begin position="405"/>
        <end position="530"/>
    </location>
</feature>
<feature type="region of interest" description="Disordered" evidence="6">
    <location>
        <begin position="589"/>
        <end position="629"/>
    </location>
</feature>
<evidence type="ECO:0000256" key="1">
    <source>
        <dbReference type="ARBA" id="ARBA00004651"/>
    </source>
</evidence>
<dbReference type="InterPro" id="IPR027417">
    <property type="entry name" value="P-loop_NTPase"/>
</dbReference>
<evidence type="ECO:0000256" key="3">
    <source>
        <dbReference type="ARBA" id="ARBA00022692"/>
    </source>
</evidence>
<name>A0A1B7LJR6_9FIRM</name>
<dbReference type="PANTHER" id="PTHR37937:SF1">
    <property type="entry name" value="CONJUGATIVE TRANSFER: DNA TRANSPORT"/>
    <property type="match status" value="1"/>
</dbReference>
<dbReference type="InterPro" id="IPR051539">
    <property type="entry name" value="T4SS-coupling_protein"/>
</dbReference>
<dbReference type="GO" id="GO:0005886">
    <property type="term" value="C:plasma membrane"/>
    <property type="evidence" value="ECO:0007669"/>
    <property type="project" value="UniProtKB-SubCell"/>
</dbReference>
<keyword evidence="10" id="KW-1185">Reference proteome</keyword>
<organism evidence="9 10">
    <name type="scientific">Desulfotomaculum copahuensis</name>
    <dbReference type="NCBI Taxonomy" id="1838280"/>
    <lineage>
        <taxon>Bacteria</taxon>
        <taxon>Bacillati</taxon>
        <taxon>Bacillota</taxon>
        <taxon>Clostridia</taxon>
        <taxon>Eubacteriales</taxon>
        <taxon>Desulfotomaculaceae</taxon>
        <taxon>Desulfotomaculum</taxon>
    </lineage>
</organism>
<dbReference type="EMBL" id="LYVF01000008">
    <property type="protein sequence ID" value="OAT86809.1"/>
    <property type="molecule type" value="Genomic_DNA"/>
</dbReference>
<dbReference type="RefSeq" id="WP_066665986.1">
    <property type="nucleotide sequence ID" value="NZ_LYVF01000008.1"/>
</dbReference>
<keyword evidence="2" id="KW-1003">Cell membrane</keyword>
<feature type="transmembrane region" description="Helical" evidence="7">
    <location>
        <begin position="20"/>
        <end position="47"/>
    </location>
</feature>
<dbReference type="SUPFAM" id="SSF52540">
    <property type="entry name" value="P-loop containing nucleoside triphosphate hydrolases"/>
    <property type="match status" value="1"/>
</dbReference>
<dbReference type="AlphaFoldDB" id="A0A1B7LJR6"/>
<keyword evidence="4 7" id="KW-1133">Transmembrane helix</keyword>
<evidence type="ECO:0000256" key="4">
    <source>
        <dbReference type="ARBA" id="ARBA00022989"/>
    </source>
</evidence>
<evidence type="ECO:0000313" key="10">
    <source>
        <dbReference type="Proteomes" id="UP000078532"/>
    </source>
</evidence>
<dbReference type="PANTHER" id="PTHR37937">
    <property type="entry name" value="CONJUGATIVE TRANSFER: DNA TRANSPORT"/>
    <property type="match status" value="1"/>
</dbReference>
<comment type="caution">
    <text evidence="9">The sequence shown here is derived from an EMBL/GenBank/DDBJ whole genome shotgun (WGS) entry which is preliminary data.</text>
</comment>
<dbReference type="Pfam" id="PF12696">
    <property type="entry name" value="TraG-D_C"/>
    <property type="match status" value="1"/>
</dbReference>
<feature type="transmembrane region" description="Helical" evidence="7">
    <location>
        <begin position="105"/>
        <end position="125"/>
    </location>
</feature>
<sequence>MINLRNLQVPELGKFKIPLIILAAGLGLAGAYIVLSVWLLGTAAAWLHGAAVRFNNYSLFATAAQKGAAAHAYDSVGWYWHHPFKTAWAWLTTPAAKLNAPQIRVIWFMLNVPVFAALGGIVYLVKRRNWKQEQDYRDIRKIRFVRVKYDIHRYLERTPANQVFLGLDDRRRPITIPVSDLVEHIHILGGSGSGKTAFAVTPLCIQAIRRGMAAVVIDFKGDRQAVQLIAREAKAAGKKFYFFTLAPVKCNTYNPLASGTALAKSERIMTALDLVFDGAGKFYTYVQQAIFIPLLKFFDAQRVKYAIGDVLYVLKDKKLLEKMTGEEVNPEQIKGLTAALTAYADMPQINAAKADIDLAAVMKAGDVVYFDLRSALAPEASSGIGKMISQDLQYIAAYRTPQSQPVVIAIDEFQNMACQAFRNVISKVRTANYAMILANQATGDLQAVGDDFVNTIRINTRTKIVFSADDPADARLFADYSGSILQTVTNRSESRSQPPLSFSDRRYSVGENITEIEVPLLHPNVIKSLPPGKSIIIRRNELATLSNHSYLVTKMEKDELERLPLPDPVPAGPGPAVPTVADLVARMKRDLVNQPDGGRQRPTGGKPPAANPAAEMANAGNAEAEDIAL</sequence>
<evidence type="ECO:0000313" key="9">
    <source>
        <dbReference type="EMBL" id="OAT86809.1"/>
    </source>
</evidence>
<comment type="subcellular location">
    <subcellularLocation>
        <location evidence="1">Cell membrane</location>
        <topology evidence="1">Multi-pass membrane protein</topology>
    </subcellularLocation>
</comment>
<evidence type="ECO:0000259" key="8">
    <source>
        <dbReference type="Pfam" id="PF12696"/>
    </source>
</evidence>
<protein>
    <submittedName>
        <fullName evidence="9">Type IV secretion system protein VirD4</fullName>
    </submittedName>
</protein>
<dbReference type="InterPro" id="IPR032689">
    <property type="entry name" value="TraG-D_C"/>
</dbReference>
<dbReference type="STRING" id="1838280.A6M21_16500"/>
<reference evidence="9 10" key="1">
    <citation type="submission" date="2016-04" db="EMBL/GenBank/DDBJ databases">
        <authorList>
            <person name="Evans L.H."/>
            <person name="Alamgir A."/>
            <person name="Owens N."/>
            <person name="Weber N.D."/>
            <person name="Virtaneva K."/>
            <person name="Barbian K."/>
            <person name="Babar A."/>
            <person name="Rosenke K."/>
        </authorList>
    </citation>
    <scope>NUCLEOTIDE SEQUENCE [LARGE SCALE GENOMIC DNA]</scope>
    <source>
        <strain evidence="9 10">LMa1</strain>
    </source>
</reference>
<dbReference type="OrthoDB" id="1802730at2"/>
<evidence type="ECO:0000256" key="5">
    <source>
        <dbReference type="ARBA" id="ARBA00023136"/>
    </source>
</evidence>
<dbReference type="Gene3D" id="3.40.50.300">
    <property type="entry name" value="P-loop containing nucleotide triphosphate hydrolases"/>
    <property type="match status" value="2"/>
</dbReference>
<accession>A0A1B7LJR6</accession>
<dbReference type="Proteomes" id="UP000078532">
    <property type="component" value="Unassembled WGS sequence"/>
</dbReference>
<keyword evidence="5 7" id="KW-0472">Membrane</keyword>
<keyword evidence="3 7" id="KW-0812">Transmembrane</keyword>
<proteinExistence type="predicted"/>
<evidence type="ECO:0000256" key="7">
    <source>
        <dbReference type="SAM" id="Phobius"/>
    </source>
</evidence>
<evidence type="ECO:0000256" key="6">
    <source>
        <dbReference type="SAM" id="MobiDB-lite"/>
    </source>
</evidence>
<gene>
    <name evidence="9" type="ORF">A6M21_16500</name>
</gene>